<dbReference type="InterPro" id="IPR002509">
    <property type="entry name" value="NODB_dom"/>
</dbReference>
<dbReference type="InterPro" id="IPR006311">
    <property type="entry name" value="TAT_signal"/>
</dbReference>
<dbReference type="PROSITE" id="PS51677">
    <property type="entry name" value="NODB"/>
    <property type="match status" value="1"/>
</dbReference>
<dbReference type="SUPFAM" id="SSF88713">
    <property type="entry name" value="Glycoside hydrolase/deacetylase"/>
    <property type="match status" value="1"/>
</dbReference>
<evidence type="ECO:0000259" key="1">
    <source>
        <dbReference type="PROSITE" id="PS51677"/>
    </source>
</evidence>
<evidence type="ECO:0000313" key="2">
    <source>
        <dbReference type="EMBL" id="MCQ6958595.1"/>
    </source>
</evidence>
<protein>
    <submittedName>
        <fullName evidence="2">Polysaccharide deacetylase family protein</fullName>
    </submittedName>
</protein>
<feature type="domain" description="NodB homology" evidence="1">
    <location>
        <begin position="78"/>
        <end position="297"/>
    </location>
</feature>
<dbReference type="Pfam" id="PF01522">
    <property type="entry name" value="Polysacc_deac_1"/>
    <property type="match status" value="1"/>
</dbReference>
<organism evidence="2 3">
    <name type="scientific">Mucilaginibacter aquariorum</name>
    <dbReference type="NCBI Taxonomy" id="2967225"/>
    <lineage>
        <taxon>Bacteria</taxon>
        <taxon>Pseudomonadati</taxon>
        <taxon>Bacteroidota</taxon>
        <taxon>Sphingobacteriia</taxon>
        <taxon>Sphingobacteriales</taxon>
        <taxon>Sphingobacteriaceae</taxon>
        <taxon>Mucilaginibacter</taxon>
    </lineage>
</organism>
<name>A0ABT1T2F4_9SPHI</name>
<dbReference type="RefSeq" id="WP_256538793.1">
    <property type="nucleotide sequence ID" value="NZ_JANHOH010000002.1"/>
</dbReference>
<sequence>MTDRRDFIKQTGLLSLAGVIGANQIAMAESPNKVYAPKSSTWADGSRLVVSATMLFEAGGQPDNAPSPFPPNMKPGYKDLPATTWYEYGYKEGIPRMLDRWDKLGIKVTTHMVGSAVLRNPALAKEIVDRGHEASGHGMTWKDEYDMSYEEEKKFIKDGLDAIKKVTGQTAVGYNANFLRRSENTLKILQELGCIYHIDDLSRDEPFVIKVNDKDFAVVPYTIRNNDLGMIELRNFSPDQYITQVKMEFDQLYEESATRRRQLSLTFHDRVSGTPQMVKAATELIRYMQKHSGVVFKRKDEIARMTLKDPTSLRE</sequence>
<dbReference type="PANTHER" id="PTHR43123">
    <property type="entry name" value="POLYSACCHARIDE DEACETYLASE-RELATED"/>
    <property type="match status" value="1"/>
</dbReference>
<gene>
    <name evidence="2" type="ORF">NPE20_11515</name>
</gene>
<comment type="caution">
    <text evidence="2">The sequence shown here is derived from an EMBL/GenBank/DDBJ whole genome shotgun (WGS) entry which is preliminary data.</text>
</comment>
<reference evidence="2 3" key="1">
    <citation type="submission" date="2022-07" db="EMBL/GenBank/DDBJ databases">
        <title>Mucilaginibacter sp. JC4.</title>
        <authorList>
            <person name="Le V."/>
            <person name="Ko S.-R."/>
            <person name="Ahn C.-Y."/>
            <person name="Oh H.-M."/>
        </authorList>
    </citation>
    <scope>NUCLEOTIDE SEQUENCE [LARGE SCALE GENOMIC DNA]</scope>
    <source>
        <strain evidence="2 3">JC4</strain>
    </source>
</reference>
<dbReference type="Proteomes" id="UP001204376">
    <property type="component" value="Unassembled WGS sequence"/>
</dbReference>
<dbReference type="PANTHER" id="PTHR43123:SF1">
    <property type="entry name" value="POLYSACCHARIDE DEACETYLASE-RELATED"/>
    <property type="match status" value="1"/>
</dbReference>
<dbReference type="Gene3D" id="3.20.20.370">
    <property type="entry name" value="Glycoside hydrolase/deacetylase"/>
    <property type="match status" value="1"/>
</dbReference>
<proteinExistence type="predicted"/>
<dbReference type="EMBL" id="JANHOH010000002">
    <property type="protein sequence ID" value="MCQ6958595.1"/>
    <property type="molecule type" value="Genomic_DNA"/>
</dbReference>
<dbReference type="PROSITE" id="PS51318">
    <property type="entry name" value="TAT"/>
    <property type="match status" value="1"/>
</dbReference>
<evidence type="ECO:0000313" key="3">
    <source>
        <dbReference type="Proteomes" id="UP001204376"/>
    </source>
</evidence>
<keyword evidence="3" id="KW-1185">Reference proteome</keyword>
<accession>A0ABT1T2F4</accession>
<dbReference type="InterPro" id="IPR011330">
    <property type="entry name" value="Glyco_hydro/deAcase_b/a-brl"/>
</dbReference>